<dbReference type="PANTHER" id="PTHR37389">
    <property type="entry name" value="NODULIN-24"/>
    <property type="match status" value="1"/>
</dbReference>
<keyword evidence="2" id="KW-1185">Reference proteome</keyword>
<reference evidence="3" key="2">
    <citation type="submission" date="2025-08" db="UniProtKB">
        <authorList>
            <consortium name="RefSeq"/>
        </authorList>
    </citation>
    <scope>IDENTIFICATION</scope>
    <source>
        <tissue evidence="3">Young leaves</tissue>
    </source>
</reference>
<dbReference type="InterPro" id="IPR010800">
    <property type="entry name" value="GRP"/>
</dbReference>
<dbReference type="Pfam" id="PF07172">
    <property type="entry name" value="GRP"/>
    <property type="match status" value="1"/>
</dbReference>
<dbReference type="Proteomes" id="UP000694853">
    <property type="component" value="Unplaced"/>
</dbReference>
<feature type="chain" id="PRO_5034182815" evidence="1">
    <location>
        <begin position="24"/>
        <end position="123"/>
    </location>
</feature>
<feature type="signal peptide" evidence="1">
    <location>
        <begin position="1"/>
        <end position="23"/>
    </location>
</feature>
<dbReference type="RefSeq" id="XP_027362716.1">
    <property type="nucleotide sequence ID" value="XM_027506915.1"/>
</dbReference>
<evidence type="ECO:0000313" key="3">
    <source>
        <dbReference type="RefSeq" id="XP_027362716.1"/>
    </source>
</evidence>
<evidence type="ECO:0000256" key="1">
    <source>
        <dbReference type="SAM" id="SignalP"/>
    </source>
</evidence>
<keyword evidence="1" id="KW-0732">Signal</keyword>
<dbReference type="AlphaFoldDB" id="A0A8B8M217"/>
<protein>
    <submittedName>
        <fullName evidence="3">Glycine-rich cell wall structural protein-like</fullName>
    </submittedName>
</protein>
<dbReference type="GeneID" id="113870321"/>
<gene>
    <name evidence="3" type="primary">LOC113870321</name>
</gene>
<reference evidence="2" key="1">
    <citation type="journal article" date="2019" name="Toxins">
        <title>Detection of Abrin-Like and Prepropulchellin-Like Toxin Genes and Transcripts Using Whole Genome Sequencing and Full-Length Transcript Sequencing of Abrus precatorius.</title>
        <authorList>
            <person name="Hovde B.T."/>
            <person name="Daligault H.E."/>
            <person name="Hanschen E.R."/>
            <person name="Kunde Y.A."/>
            <person name="Johnson M.B."/>
            <person name="Starkenburg S.R."/>
            <person name="Johnson S.L."/>
        </authorList>
    </citation>
    <scope>NUCLEOTIDE SEQUENCE [LARGE SCALE GENOMIC DNA]</scope>
</reference>
<proteinExistence type="predicted"/>
<organism evidence="2 3">
    <name type="scientific">Abrus precatorius</name>
    <name type="common">Indian licorice</name>
    <name type="synonym">Glycine abrus</name>
    <dbReference type="NCBI Taxonomy" id="3816"/>
    <lineage>
        <taxon>Eukaryota</taxon>
        <taxon>Viridiplantae</taxon>
        <taxon>Streptophyta</taxon>
        <taxon>Embryophyta</taxon>
        <taxon>Tracheophyta</taxon>
        <taxon>Spermatophyta</taxon>
        <taxon>Magnoliopsida</taxon>
        <taxon>eudicotyledons</taxon>
        <taxon>Gunneridae</taxon>
        <taxon>Pentapetalae</taxon>
        <taxon>rosids</taxon>
        <taxon>fabids</taxon>
        <taxon>Fabales</taxon>
        <taxon>Fabaceae</taxon>
        <taxon>Papilionoideae</taxon>
        <taxon>50 kb inversion clade</taxon>
        <taxon>NPAAA clade</taxon>
        <taxon>indigoferoid/millettioid clade</taxon>
        <taxon>Abreae</taxon>
        <taxon>Abrus</taxon>
    </lineage>
</organism>
<accession>A0A8B8M217</accession>
<name>A0A8B8M217_ABRPR</name>
<evidence type="ECO:0000313" key="2">
    <source>
        <dbReference type="Proteomes" id="UP000694853"/>
    </source>
</evidence>
<sequence>MGSKALLVLVMLLASVLVLYAEAAPKDVDEKFYKNDGDIDTNGVDDMKYGHGGWHGGGRRGWGGRGGGWGGRGGGWGWGHGWGRGWGYCYYGCCGWNYYGRCVSCCYYPGEHVDAQTHAQPQN</sequence>
<dbReference type="KEGG" id="aprc:113870321"/>
<dbReference type="PANTHER" id="PTHR37389:SF37">
    <property type="entry name" value="GLYCINE RICH PROTEIN-RELATED"/>
    <property type="match status" value="1"/>
</dbReference>